<gene>
    <name evidence="1" type="ORF">Q31b_58890</name>
</gene>
<organism evidence="1 2">
    <name type="scientific">Novipirellula aureliae</name>
    <dbReference type="NCBI Taxonomy" id="2527966"/>
    <lineage>
        <taxon>Bacteria</taxon>
        <taxon>Pseudomonadati</taxon>
        <taxon>Planctomycetota</taxon>
        <taxon>Planctomycetia</taxon>
        <taxon>Pirellulales</taxon>
        <taxon>Pirellulaceae</taxon>
        <taxon>Novipirellula</taxon>
    </lineage>
</organism>
<dbReference type="EMBL" id="SJPY01000036">
    <property type="protein sequence ID" value="TWU31228.1"/>
    <property type="molecule type" value="Genomic_DNA"/>
</dbReference>
<evidence type="ECO:0000313" key="1">
    <source>
        <dbReference type="EMBL" id="TWU31228.1"/>
    </source>
</evidence>
<protein>
    <submittedName>
        <fullName evidence="1">Uncharacterized protein</fullName>
    </submittedName>
</protein>
<reference evidence="1 2" key="1">
    <citation type="submission" date="2019-02" db="EMBL/GenBank/DDBJ databases">
        <title>Deep-cultivation of Planctomycetes and their phenomic and genomic characterization uncovers novel biology.</title>
        <authorList>
            <person name="Wiegand S."/>
            <person name="Jogler M."/>
            <person name="Boedeker C."/>
            <person name="Pinto D."/>
            <person name="Vollmers J."/>
            <person name="Rivas-Marin E."/>
            <person name="Kohn T."/>
            <person name="Peeters S.H."/>
            <person name="Heuer A."/>
            <person name="Rast P."/>
            <person name="Oberbeckmann S."/>
            <person name="Bunk B."/>
            <person name="Jeske O."/>
            <person name="Meyerdierks A."/>
            <person name="Storesund J.E."/>
            <person name="Kallscheuer N."/>
            <person name="Luecker S."/>
            <person name="Lage O.M."/>
            <person name="Pohl T."/>
            <person name="Merkel B.J."/>
            <person name="Hornburger P."/>
            <person name="Mueller R.-W."/>
            <person name="Bruemmer F."/>
            <person name="Labrenz M."/>
            <person name="Spormann A.M."/>
            <person name="Op Den Camp H."/>
            <person name="Overmann J."/>
            <person name="Amann R."/>
            <person name="Jetten M.S.M."/>
            <person name="Mascher T."/>
            <person name="Medema M.H."/>
            <person name="Devos D.P."/>
            <person name="Kaster A.-K."/>
            <person name="Ovreas L."/>
            <person name="Rohde M."/>
            <person name="Galperin M.Y."/>
            <person name="Jogler C."/>
        </authorList>
    </citation>
    <scope>NUCLEOTIDE SEQUENCE [LARGE SCALE GENOMIC DNA]</scope>
    <source>
        <strain evidence="1 2">Q31b</strain>
    </source>
</reference>
<keyword evidence="2" id="KW-1185">Reference proteome</keyword>
<dbReference type="Proteomes" id="UP000315471">
    <property type="component" value="Unassembled WGS sequence"/>
</dbReference>
<comment type="caution">
    <text evidence="1">The sequence shown here is derived from an EMBL/GenBank/DDBJ whole genome shotgun (WGS) entry which is preliminary data.</text>
</comment>
<proteinExistence type="predicted"/>
<sequence length="122" mass="13523">MILSCSKPNGVGVNVRDTATRLHFVAQGRASAPWVNDATGNHEPQRGSTMRVVLAVVKPRWGFSFSLVPATQGAPGRRPWALDFNAVGVKVCDTATFNGFVVFQTEWRWRERAQIPQRGYIP</sequence>
<evidence type="ECO:0000313" key="2">
    <source>
        <dbReference type="Proteomes" id="UP000315471"/>
    </source>
</evidence>
<name>A0A5C6D3A3_9BACT</name>
<dbReference type="AlphaFoldDB" id="A0A5C6D3A3"/>
<accession>A0A5C6D3A3</accession>